<dbReference type="GO" id="GO:0006950">
    <property type="term" value="P:response to stress"/>
    <property type="evidence" value="ECO:0007669"/>
    <property type="project" value="TreeGrafter"/>
</dbReference>
<gene>
    <name evidence="2" type="ORF">BDD14_2436</name>
</gene>
<evidence type="ECO:0000313" key="3">
    <source>
        <dbReference type="Proteomes" id="UP000292958"/>
    </source>
</evidence>
<dbReference type="SMART" id="SM00347">
    <property type="entry name" value="HTH_MARR"/>
    <property type="match status" value="1"/>
</dbReference>
<accession>A0A4Q7YVA3</accession>
<dbReference type="RefSeq" id="WP_130418944.1">
    <property type="nucleotide sequence ID" value="NZ_SHKW01000001.1"/>
</dbReference>
<dbReference type="InterPro" id="IPR039422">
    <property type="entry name" value="MarR/SlyA-like"/>
</dbReference>
<dbReference type="InterPro" id="IPR000835">
    <property type="entry name" value="HTH_MarR-typ"/>
</dbReference>
<dbReference type="InterPro" id="IPR011991">
    <property type="entry name" value="ArsR-like_HTH"/>
</dbReference>
<dbReference type="AlphaFoldDB" id="A0A4Q7YVA3"/>
<dbReference type="SUPFAM" id="SSF46785">
    <property type="entry name" value="Winged helix' DNA-binding domain"/>
    <property type="match status" value="1"/>
</dbReference>
<dbReference type="Gene3D" id="1.10.10.10">
    <property type="entry name" value="Winged helix-like DNA-binding domain superfamily/Winged helix DNA-binding domain"/>
    <property type="match status" value="1"/>
</dbReference>
<dbReference type="InterPro" id="IPR036388">
    <property type="entry name" value="WH-like_DNA-bd_sf"/>
</dbReference>
<proteinExistence type="predicted"/>
<protein>
    <submittedName>
        <fullName evidence="2">DNA-binding MarR family transcriptional regulator</fullName>
    </submittedName>
</protein>
<evidence type="ECO:0000259" key="1">
    <source>
        <dbReference type="PROSITE" id="PS50995"/>
    </source>
</evidence>
<dbReference type="OrthoDB" id="119252at2"/>
<sequence length="156" mass="17127">MNGRRTDDASSGGLSCALAATRRTARLMTQFYDACLSEAGIEAAQFALLLALDTAKDKGQAALGQMLGMDKTTLSRNLKVLREKGWVESVAGKDARRRCVSLTAEGRVRLREAKPAWRRAGERFRDGMTEREWAAMWSSLETMTRAVARAGERKGG</sequence>
<dbReference type="Proteomes" id="UP000292958">
    <property type="component" value="Unassembled WGS sequence"/>
</dbReference>
<dbReference type="GO" id="GO:0003700">
    <property type="term" value="F:DNA-binding transcription factor activity"/>
    <property type="evidence" value="ECO:0007669"/>
    <property type="project" value="InterPro"/>
</dbReference>
<evidence type="ECO:0000313" key="2">
    <source>
        <dbReference type="EMBL" id="RZU40945.1"/>
    </source>
</evidence>
<keyword evidence="2" id="KW-0238">DNA-binding</keyword>
<dbReference type="GO" id="GO:0003677">
    <property type="term" value="F:DNA binding"/>
    <property type="evidence" value="ECO:0007669"/>
    <property type="project" value="UniProtKB-KW"/>
</dbReference>
<dbReference type="PROSITE" id="PS50995">
    <property type="entry name" value="HTH_MARR_2"/>
    <property type="match status" value="1"/>
</dbReference>
<dbReference type="PANTHER" id="PTHR33164">
    <property type="entry name" value="TRANSCRIPTIONAL REGULATOR, MARR FAMILY"/>
    <property type="match status" value="1"/>
</dbReference>
<dbReference type="EMBL" id="SHKW01000001">
    <property type="protein sequence ID" value="RZU40945.1"/>
    <property type="molecule type" value="Genomic_DNA"/>
</dbReference>
<feature type="domain" description="HTH marR-type" evidence="1">
    <location>
        <begin position="11"/>
        <end position="145"/>
    </location>
</feature>
<organism evidence="2 3">
    <name type="scientific">Edaphobacter modestus</name>
    <dbReference type="NCBI Taxonomy" id="388466"/>
    <lineage>
        <taxon>Bacteria</taxon>
        <taxon>Pseudomonadati</taxon>
        <taxon>Acidobacteriota</taxon>
        <taxon>Terriglobia</taxon>
        <taxon>Terriglobales</taxon>
        <taxon>Acidobacteriaceae</taxon>
        <taxon>Edaphobacter</taxon>
    </lineage>
</organism>
<name>A0A4Q7YVA3_9BACT</name>
<dbReference type="Pfam" id="PF12802">
    <property type="entry name" value="MarR_2"/>
    <property type="match status" value="1"/>
</dbReference>
<comment type="caution">
    <text evidence="2">The sequence shown here is derived from an EMBL/GenBank/DDBJ whole genome shotgun (WGS) entry which is preliminary data.</text>
</comment>
<dbReference type="PANTHER" id="PTHR33164:SF105">
    <property type="entry name" value="TRANSCRIPTIONAL REPRESSOR PROTEIN-RELATED"/>
    <property type="match status" value="1"/>
</dbReference>
<keyword evidence="3" id="KW-1185">Reference proteome</keyword>
<reference evidence="2 3" key="1">
    <citation type="submission" date="2019-02" db="EMBL/GenBank/DDBJ databases">
        <title>Genomic Encyclopedia of Archaeal and Bacterial Type Strains, Phase II (KMG-II): from individual species to whole genera.</title>
        <authorList>
            <person name="Goeker M."/>
        </authorList>
    </citation>
    <scope>NUCLEOTIDE SEQUENCE [LARGE SCALE GENOMIC DNA]</scope>
    <source>
        <strain evidence="2 3">DSM 18101</strain>
    </source>
</reference>
<dbReference type="InterPro" id="IPR036390">
    <property type="entry name" value="WH_DNA-bd_sf"/>
</dbReference>
<dbReference type="CDD" id="cd00090">
    <property type="entry name" value="HTH_ARSR"/>
    <property type="match status" value="1"/>
</dbReference>